<dbReference type="EMBL" id="QJKJ01000476">
    <property type="protein sequence ID" value="RDY12391.1"/>
    <property type="molecule type" value="Genomic_DNA"/>
</dbReference>
<evidence type="ECO:0000313" key="2">
    <source>
        <dbReference type="EMBL" id="RDY12391.1"/>
    </source>
</evidence>
<feature type="region of interest" description="Disordered" evidence="1">
    <location>
        <begin position="51"/>
        <end position="70"/>
    </location>
</feature>
<comment type="caution">
    <text evidence="2">The sequence shown here is derived from an EMBL/GenBank/DDBJ whole genome shotgun (WGS) entry which is preliminary data.</text>
</comment>
<dbReference type="Proteomes" id="UP000257109">
    <property type="component" value="Unassembled WGS sequence"/>
</dbReference>
<gene>
    <name evidence="2" type="ORF">CR513_02823</name>
</gene>
<dbReference type="AlphaFoldDB" id="A0A371IBH4"/>
<name>A0A371IBH4_MUCPR</name>
<evidence type="ECO:0000256" key="1">
    <source>
        <dbReference type="SAM" id="MobiDB-lite"/>
    </source>
</evidence>
<organism evidence="2 3">
    <name type="scientific">Mucuna pruriens</name>
    <name type="common">Velvet bean</name>
    <name type="synonym">Dolichos pruriens</name>
    <dbReference type="NCBI Taxonomy" id="157652"/>
    <lineage>
        <taxon>Eukaryota</taxon>
        <taxon>Viridiplantae</taxon>
        <taxon>Streptophyta</taxon>
        <taxon>Embryophyta</taxon>
        <taxon>Tracheophyta</taxon>
        <taxon>Spermatophyta</taxon>
        <taxon>Magnoliopsida</taxon>
        <taxon>eudicotyledons</taxon>
        <taxon>Gunneridae</taxon>
        <taxon>Pentapetalae</taxon>
        <taxon>rosids</taxon>
        <taxon>fabids</taxon>
        <taxon>Fabales</taxon>
        <taxon>Fabaceae</taxon>
        <taxon>Papilionoideae</taxon>
        <taxon>50 kb inversion clade</taxon>
        <taxon>NPAAA clade</taxon>
        <taxon>indigoferoid/millettioid clade</taxon>
        <taxon>Phaseoleae</taxon>
        <taxon>Mucuna</taxon>
    </lineage>
</organism>
<feature type="non-terminal residue" evidence="2">
    <location>
        <position position="1"/>
    </location>
</feature>
<protein>
    <submittedName>
        <fullName evidence="2">Uncharacterized protein</fullName>
    </submittedName>
</protein>
<evidence type="ECO:0000313" key="3">
    <source>
        <dbReference type="Proteomes" id="UP000257109"/>
    </source>
</evidence>
<sequence>MSLEATVKATPSLGTQTEARNLGSYHCPNKRSMIMKEDGIVDNASSTFESLSISESDDPMNTHLMGREIY</sequence>
<keyword evidence="3" id="KW-1185">Reference proteome</keyword>
<reference evidence="2" key="1">
    <citation type="submission" date="2018-05" db="EMBL/GenBank/DDBJ databases">
        <title>Draft genome of Mucuna pruriens seed.</title>
        <authorList>
            <person name="Nnadi N.E."/>
            <person name="Vos R."/>
            <person name="Hasami M.H."/>
            <person name="Devisetty U.K."/>
            <person name="Aguiy J.C."/>
        </authorList>
    </citation>
    <scope>NUCLEOTIDE SEQUENCE [LARGE SCALE GENOMIC DNA]</scope>
    <source>
        <strain evidence="2">JCA_2017</strain>
    </source>
</reference>
<proteinExistence type="predicted"/>
<feature type="region of interest" description="Disordered" evidence="1">
    <location>
        <begin position="1"/>
        <end position="24"/>
    </location>
</feature>
<accession>A0A371IBH4</accession>